<reference evidence="1 2" key="1">
    <citation type="submission" date="2012-08" db="EMBL/GenBank/DDBJ databases">
        <authorList>
            <person name="Gan P.H.P."/>
            <person name="Ikeda K."/>
            <person name="Irieda H."/>
            <person name="Narusaka M."/>
            <person name="O'Connell R.J."/>
            <person name="Narusaka Y."/>
            <person name="Takano Y."/>
            <person name="Kubo Y."/>
            <person name="Shirasu K."/>
        </authorList>
    </citation>
    <scope>NUCLEOTIDE SEQUENCE [LARGE SCALE GENOMIC DNA]</scope>
    <source>
        <strain evidence="1 2">Nara gc5</strain>
    </source>
</reference>
<dbReference type="OrthoDB" id="10499190at2759"/>
<dbReference type="EMBL" id="ANPB02000010">
    <property type="protein sequence ID" value="KAF4475694.1"/>
    <property type="molecule type" value="Genomic_DNA"/>
</dbReference>
<accession>A0A7J6II22</accession>
<sequence length="66" mass="7652">MRILVAKSSLGKRPALYFLALPNKSIRETKQLFFSNTALFLPLTHVSNHGRRIALVRLLNYYFFPT</sequence>
<keyword evidence="2" id="KW-1185">Reference proteome</keyword>
<protein>
    <submittedName>
        <fullName evidence="1">Uncharacterized protein</fullName>
    </submittedName>
</protein>
<dbReference type="Proteomes" id="UP000011096">
    <property type="component" value="Unassembled WGS sequence"/>
</dbReference>
<reference evidence="1 2" key="2">
    <citation type="submission" date="2020-04" db="EMBL/GenBank/DDBJ databases">
        <title>Genome sequencing and assembly of multiple isolates from the Colletotrichum gloeosporioides species complex.</title>
        <authorList>
            <person name="Gan P."/>
            <person name="Shirasu K."/>
        </authorList>
    </citation>
    <scope>NUCLEOTIDE SEQUENCE [LARGE SCALE GENOMIC DNA]</scope>
    <source>
        <strain evidence="1 2">Nara gc5</strain>
    </source>
</reference>
<dbReference type="InParanoid" id="A0A7J6II22"/>
<proteinExistence type="predicted"/>
<evidence type="ECO:0000313" key="2">
    <source>
        <dbReference type="Proteomes" id="UP000011096"/>
    </source>
</evidence>
<organism evidence="1 2">
    <name type="scientific">Colletotrichum fructicola (strain Nara gc5)</name>
    <name type="common">Anthracnose fungus</name>
    <name type="synonym">Colletotrichum gloeosporioides (strain Nara gc5)</name>
    <dbReference type="NCBI Taxonomy" id="1213859"/>
    <lineage>
        <taxon>Eukaryota</taxon>
        <taxon>Fungi</taxon>
        <taxon>Dikarya</taxon>
        <taxon>Ascomycota</taxon>
        <taxon>Pezizomycotina</taxon>
        <taxon>Sordariomycetes</taxon>
        <taxon>Hypocreomycetidae</taxon>
        <taxon>Glomerellales</taxon>
        <taxon>Glomerellaceae</taxon>
        <taxon>Colletotrichum</taxon>
        <taxon>Colletotrichum gloeosporioides species complex</taxon>
    </lineage>
</organism>
<dbReference type="AlphaFoldDB" id="A0A7J6II22"/>
<name>A0A7J6II22_COLFN</name>
<dbReference type="GeneID" id="43604440"/>
<gene>
    <name evidence="1" type="ORF">CGGC5_v016249</name>
</gene>
<dbReference type="RefSeq" id="XP_031882581.1">
    <property type="nucleotide sequence ID" value="XM_032020227.1"/>
</dbReference>
<evidence type="ECO:0000313" key="1">
    <source>
        <dbReference type="EMBL" id="KAF4475694.1"/>
    </source>
</evidence>
<comment type="caution">
    <text evidence="1">The sequence shown here is derived from an EMBL/GenBank/DDBJ whole genome shotgun (WGS) entry which is preliminary data.</text>
</comment>